<gene>
    <name evidence="3" type="primary">CEP112</name>
</gene>
<dbReference type="AlphaFoldDB" id="A0A8I5UHY0"/>
<evidence type="ECO:0000313" key="4">
    <source>
        <dbReference type="Proteomes" id="UP000001595"/>
    </source>
</evidence>
<feature type="coiled-coil region" evidence="1">
    <location>
        <begin position="287"/>
        <end position="472"/>
    </location>
</feature>
<evidence type="ECO:0000313" key="3">
    <source>
        <dbReference type="Ensembl" id="ENSPPYP00000045660.1"/>
    </source>
</evidence>
<feature type="domain" description="DUF4485" evidence="2">
    <location>
        <begin position="13"/>
        <end position="98"/>
    </location>
</feature>
<reference evidence="3" key="3">
    <citation type="submission" date="2025-09" db="UniProtKB">
        <authorList>
            <consortium name="Ensembl"/>
        </authorList>
    </citation>
    <scope>IDENTIFICATION</scope>
</reference>
<keyword evidence="4" id="KW-1185">Reference proteome</keyword>
<dbReference type="Pfam" id="PF14846">
    <property type="entry name" value="DUF4485"/>
    <property type="match status" value="1"/>
</dbReference>
<dbReference type="InterPro" id="IPR027831">
    <property type="entry name" value="DUF4485"/>
</dbReference>
<sequence length="998" mass="117491">MEVGSEEEKWEKLDAEFDHFVVDMKPFVLKLPHRTERQRCALWIRKLCEPSGTGAGIMGRKNRNLYAKLLLHMLKRGVLEGPFTHRPEPGTLKILPSYMSIYFDEPNPARAKVSSPEGLPAWVLGELETSEHKLNESWKLSSGEDNTLVQSPTDVYSREQYTGKLRMRSHSLSPTHSEDGQNITPKICEVYSKKSPVSLDDSDIEARLNSWNLGIENPRYLRQKPIPVSLMTPKFSLRKSSSFHDDHFLSRVREKELDMKTKMMEAKFHEEKLKLQQKHDADVQKILERKNNEIEELKTLYRSKQHETEETIRKLEKKVQTLIRDCQVIRETKEDQIAELKKICEQSTESLNNDWEKKLHNAVAEMEQEKFDLQKQHTENIQELLEDTNVRLNKMESEYMAQTQSTNHMIKELEARVQQLTGEAENSNLQRQKLIQEKAELERCYQITCSELQEVKARRNTLHKEKDHLVNDYEQNMKLLQTKYDADINLLKQEHALSASKASSMIEELEQNVCQLKQQLQESELQGKQQLRDQENKFQMEKSHLKHTYEKKAHDLQSELDKGKEDTQKKIHKFEEALKEKEEQLTRVTEVQRLQAQQADAALEEFKRQVELNSEKVYAEMKEQMEKVEADLTRSKSLREKQSKEFLWQLEDIRQRYEQQIVELKLEHEQEKTHLLQQHNAEKDSLVRDHEREIENLEKQLRAANMEHENQIQEFKKRDAQVIADMEAQVHKLREELINVNSQRKQQLVELGLLREEEKQRATREHEIVVNKLKAESEKMKIELKKTHAAETEMTLEKININKVVSGLGWQVYDSKCYAAPAEPVTLVEAKEWEQKNMKSVANSRLKQIEKEYTQKLAKSSQIIAELQTTISSLKEENSQQQLAAERRLQDVRQKFEDEKKQLIRDNDQAIKVLQDELENRSNQVRCAEKKLQHKELESQEQITYIRQEYETKLKGLMPASLRQELEDTISSLKSQVNFLQKRASILQEELTTYQGRR</sequence>
<name>A0A8I5UHY0_PONAB</name>
<evidence type="ECO:0000256" key="1">
    <source>
        <dbReference type="SAM" id="Coils"/>
    </source>
</evidence>
<feature type="coiled-coil region" evidence="1">
    <location>
        <begin position="506"/>
        <end position="743"/>
    </location>
</feature>
<dbReference type="InterPro" id="IPR055310">
    <property type="entry name" value="CEP112"/>
</dbReference>
<dbReference type="Proteomes" id="UP000001595">
    <property type="component" value="Chromosome 17"/>
</dbReference>
<accession>A0A8I5UHY0</accession>
<feature type="coiled-coil region" evidence="1">
    <location>
        <begin position="963"/>
        <end position="997"/>
    </location>
</feature>
<evidence type="ECO:0000259" key="2">
    <source>
        <dbReference type="Pfam" id="PF14846"/>
    </source>
</evidence>
<reference evidence="3" key="2">
    <citation type="submission" date="2025-08" db="UniProtKB">
        <authorList>
            <consortium name="Ensembl"/>
        </authorList>
    </citation>
    <scope>IDENTIFICATION</scope>
</reference>
<dbReference type="PANTHER" id="PTHR18871:SF2">
    <property type="entry name" value="CENTROSOMAL PROTEIN OF 112 KDA"/>
    <property type="match status" value="1"/>
</dbReference>
<dbReference type="PANTHER" id="PTHR18871">
    <property type="entry name" value="CENTROSOMAL PROTEIN OF 112 KDA"/>
    <property type="match status" value="1"/>
</dbReference>
<protein>
    <submittedName>
        <fullName evidence="3">Centrosomal protein 112</fullName>
    </submittedName>
</protein>
<feature type="coiled-coil region" evidence="1">
    <location>
        <begin position="857"/>
        <end position="938"/>
    </location>
</feature>
<organism evidence="3 4">
    <name type="scientific">Pongo abelii</name>
    <name type="common">Sumatran orangutan</name>
    <name type="synonym">Pongo pygmaeus abelii</name>
    <dbReference type="NCBI Taxonomy" id="9601"/>
    <lineage>
        <taxon>Eukaryota</taxon>
        <taxon>Metazoa</taxon>
        <taxon>Chordata</taxon>
        <taxon>Craniata</taxon>
        <taxon>Vertebrata</taxon>
        <taxon>Euteleostomi</taxon>
        <taxon>Mammalia</taxon>
        <taxon>Eutheria</taxon>
        <taxon>Euarchontoglires</taxon>
        <taxon>Primates</taxon>
        <taxon>Haplorrhini</taxon>
        <taxon>Catarrhini</taxon>
        <taxon>Hominidae</taxon>
        <taxon>Pongo</taxon>
    </lineage>
</organism>
<dbReference type="Ensembl" id="ENSPPYT00000060708.1">
    <property type="protein sequence ID" value="ENSPPYP00000045660.1"/>
    <property type="gene ID" value="ENSPPYG00000008555.2"/>
</dbReference>
<reference evidence="3 4" key="1">
    <citation type="submission" date="2008-02" db="EMBL/GenBank/DDBJ databases">
        <title>A 6x draft sequence assembly of the Pongo pygmaeus abelii genome.</title>
        <authorList>
            <person name="Wilson R.K."/>
            <person name="Mardis E."/>
        </authorList>
    </citation>
    <scope>NUCLEOTIDE SEQUENCE [LARGE SCALE GENOMIC DNA]</scope>
</reference>
<proteinExistence type="predicted"/>
<keyword evidence="1" id="KW-0175">Coiled coil</keyword>
<dbReference type="GeneTree" id="ENSGT00390000006544"/>